<dbReference type="Gene3D" id="2.120.10.30">
    <property type="entry name" value="TolB, C-terminal domain"/>
    <property type="match status" value="2"/>
</dbReference>
<protein>
    <submittedName>
        <fullName evidence="3">Phytase</fullName>
    </submittedName>
</protein>
<feature type="signal peptide" evidence="1">
    <location>
        <begin position="1"/>
        <end position="23"/>
    </location>
</feature>
<accession>A0ABT5L5M7</accession>
<feature type="chain" id="PRO_5045997344" evidence="1">
    <location>
        <begin position="24"/>
        <end position="638"/>
    </location>
</feature>
<dbReference type="SUPFAM" id="SSF50956">
    <property type="entry name" value="Thermostable phytase (3-phytase)"/>
    <property type="match status" value="2"/>
</dbReference>
<name>A0ABT5L5M7_9ALTE</name>
<dbReference type="PROSITE" id="PS51662">
    <property type="entry name" value="BP_PHYTASE"/>
    <property type="match status" value="2"/>
</dbReference>
<sequence length="638" mass="68801">MNPMKVTLILIAGLNMLACSASAPVSAPADTTQLTPISTAGESIQPLVVNNALQGWLITSESTGLHWLNAGGNAISQLPGHIAQADMRVLSHASGLSMIAAIDNNTSALHVVTLTPHTGEFNTVLSVPSDIADRESVCLSQQQDALYVFSSDARGLMSQYLVSDTENRWQLLPVRQFMVGPNISSCAVIDANQTLLIAEEEVGIWHYSADPEGENTRTLDYYASAPEIESVAALSAGHYFTVATDEPVIRQRTTDLNQYAHTDWPMAKQAELKSVRVAANNAYIYLGVFDEAAGQLLTARLASGSENTPSPQPTAALPRIDTITADVQTTPVNRYGDAADDPAIWVNHDAPEASLVLGTDKKFGLNVYSLDGQLQQSLPVGRVNNVDVRYQLSTAQGKQDIAVASNRSSQTLSVFSIANSGKLSHIAELPTTLNDVYGLCTGIIDKQLNVFINDTDGRYQRYVLSFDRNTPSAELVDEFSLPSQPEGCVVDDNKNEIYMGEEARGIWRKDLTAPGVAPQLIAQVGGDVAPDIEGMGIYELDNQRYLVASSQGNNRFAVYALDNHNRLLGTFKIGLNRQAAIDGVSETDGLEVTSMPMGDTYPAGLMVVQDGRNVLPSAPQNFKLINGNKLAAFIRAYR</sequence>
<evidence type="ECO:0000313" key="3">
    <source>
        <dbReference type="EMBL" id="MDC8832345.1"/>
    </source>
</evidence>
<dbReference type="RefSeq" id="WP_273642161.1">
    <property type="nucleotide sequence ID" value="NZ_JAQQXP010000003.1"/>
</dbReference>
<organism evidence="3 4">
    <name type="scientific">Alteromonas gilva</name>
    <dbReference type="NCBI Taxonomy" id="2987522"/>
    <lineage>
        <taxon>Bacteria</taxon>
        <taxon>Pseudomonadati</taxon>
        <taxon>Pseudomonadota</taxon>
        <taxon>Gammaproteobacteria</taxon>
        <taxon>Alteromonadales</taxon>
        <taxon>Alteromonadaceae</taxon>
        <taxon>Alteromonas/Salinimonas group</taxon>
        <taxon>Alteromonas</taxon>
    </lineage>
</organism>
<dbReference type="Pfam" id="PF02333">
    <property type="entry name" value="Phytase"/>
    <property type="match status" value="2"/>
</dbReference>
<dbReference type="EMBL" id="JAQQXP010000003">
    <property type="protein sequence ID" value="MDC8832345.1"/>
    <property type="molecule type" value="Genomic_DNA"/>
</dbReference>
<evidence type="ECO:0000313" key="4">
    <source>
        <dbReference type="Proteomes" id="UP001218788"/>
    </source>
</evidence>
<dbReference type="Proteomes" id="UP001218788">
    <property type="component" value="Unassembled WGS sequence"/>
</dbReference>
<evidence type="ECO:0000256" key="1">
    <source>
        <dbReference type="SAM" id="SignalP"/>
    </source>
</evidence>
<evidence type="ECO:0000259" key="2">
    <source>
        <dbReference type="PROSITE" id="PS51662"/>
    </source>
</evidence>
<keyword evidence="4" id="KW-1185">Reference proteome</keyword>
<dbReference type="InterPro" id="IPR003431">
    <property type="entry name" value="B-propeller_Phytase"/>
</dbReference>
<comment type="caution">
    <text evidence="3">The sequence shown here is derived from an EMBL/GenBank/DDBJ whole genome shotgun (WGS) entry which is preliminary data.</text>
</comment>
<gene>
    <name evidence="3" type="ORF">OIK42_16435</name>
</gene>
<feature type="domain" description="BPP" evidence="2">
    <location>
        <begin position="313"/>
        <end position="634"/>
    </location>
</feature>
<proteinExistence type="predicted"/>
<keyword evidence="1" id="KW-0732">Signal</keyword>
<dbReference type="InterPro" id="IPR011042">
    <property type="entry name" value="6-blade_b-propeller_TolB-like"/>
</dbReference>
<reference evidence="3 4" key="1">
    <citation type="submission" date="2022-10" db="EMBL/GenBank/DDBJ databases">
        <title>Alteromonas sp. chi3 Genome sequencing.</title>
        <authorList>
            <person name="Park S."/>
        </authorList>
    </citation>
    <scope>NUCLEOTIDE SEQUENCE [LARGE SCALE GENOMIC DNA]</scope>
    <source>
        <strain evidence="4">chi3</strain>
    </source>
</reference>
<feature type="domain" description="BPP" evidence="2">
    <location>
        <begin position="18"/>
        <end position="301"/>
    </location>
</feature>